<dbReference type="InterPro" id="IPR025997">
    <property type="entry name" value="SBP_2_dom"/>
</dbReference>
<evidence type="ECO:0000256" key="1">
    <source>
        <dbReference type="ARBA" id="ARBA00004196"/>
    </source>
</evidence>
<keyword evidence="6" id="KW-1185">Reference proteome</keyword>
<comment type="similarity">
    <text evidence="2">Belongs to the bacterial solute-binding protein 2 family.</text>
</comment>
<protein>
    <submittedName>
        <fullName evidence="5">Substrate-binding domain-containing protein</fullName>
    </submittedName>
</protein>
<evidence type="ECO:0000256" key="2">
    <source>
        <dbReference type="ARBA" id="ARBA00007639"/>
    </source>
</evidence>
<dbReference type="AlphaFoldDB" id="A0A6C0NYT5"/>
<dbReference type="PANTHER" id="PTHR46847">
    <property type="entry name" value="D-ALLOSE-BINDING PERIPLASMIC PROTEIN-RELATED"/>
    <property type="match status" value="1"/>
</dbReference>
<dbReference type="Gene3D" id="3.40.50.2300">
    <property type="match status" value="2"/>
</dbReference>
<dbReference type="GO" id="GO:0030313">
    <property type="term" value="C:cell envelope"/>
    <property type="evidence" value="ECO:0007669"/>
    <property type="project" value="UniProtKB-SubCell"/>
</dbReference>
<accession>A0A6C0NYT5</accession>
<dbReference type="KEGG" id="prz:GZH47_11225"/>
<sequence length="328" mass="35618">MRKQRLTILLVLVLVTAAVYTIFFSKLILVPDRGDKTITVILKSLNVRSDYWQTMISGAQTAAKELGVDLDLQGPLQEYDVEGQIKAIRDAIARKPDAIAVAPVDDPRIPGLLNEIRSAGISLVVMETPVTLADPPVTVANDHLEAGRLAGDVAARAAKGSPAVAVFSDSMKSAISIKRLEGIRQSMKEHGGSVSGLYYSGDSEQLAYEFTVALLRTNPQVNAFITLNESSTLGVAKALKEAKKTDRYNLVGFESSIYEIQLLEEGTVSALLVQKPFNVGYLGVKTAMGLINGHRTDKTTKIGSTVVTRDNMNEPEIQRLMFPFTVIQ</sequence>
<keyword evidence="3" id="KW-0732">Signal</keyword>
<dbReference type="InterPro" id="IPR028082">
    <property type="entry name" value="Peripla_BP_I"/>
</dbReference>
<feature type="domain" description="Periplasmic binding protein" evidence="4">
    <location>
        <begin position="49"/>
        <end position="293"/>
    </location>
</feature>
<name>A0A6C0NYT5_9BACL</name>
<dbReference type="Proteomes" id="UP000479114">
    <property type="component" value="Chromosome"/>
</dbReference>
<evidence type="ECO:0000259" key="4">
    <source>
        <dbReference type="Pfam" id="PF13407"/>
    </source>
</evidence>
<dbReference type="EMBL" id="CP048286">
    <property type="protein sequence ID" value="QHW31359.1"/>
    <property type="molecule type" value="Genomic_DNA"/>
</dbReference>
<dbReference type="Pfam" id="PF13407">
    <property type="entry name" value="Peripla_BP_4"/>
    <property type="match status" value="1"/>
</dbReference>
<dbReference type="GO" id="GO:0030246">
    <property type="term" value="F:carbohydrate binding"/>
    <property type="evidence" value="ECO:0007669"/>
    <property type="project" value="UniProtKB-ARBA"/>
</dbReference>
<evidence type="ECO:0000256" key="3">
    <source>
        <dbReference type="ARBA" id="ARBA00022729"/>
    </source>
</evidence>
<evidence type="ECO:0000313" key="6">
    <source>
        <dbReference type="Proteomes" id="UP000479114"/>
    </source>
</evidence>
<evidence type="ECO:0000313" key="5">
    <source>
        <dbReference type="EMBL" id="QHW31359.1"/>
    </source>
</evidence>
<dbReference type="RefSeq" id="WP_162640167.1">
    <property type="nucleotide sequence ID" value="NZ_CP048286.1"/>
</dbReference>
<gene>
    <name evidence="5" type="ORF">GZH47_11225</name>
</gene>
<dbReference type="PANTHER" id="PTHR46847:SF1">
    <property type="entry name" value="D-ALLOSE-BINDING PERIPLASMIC PROTEIN-RELATED"/>
    <property type="match status" value="1"/>
</dbReference>
<organism evidence="5 6">
    <name type="scientific">Paenibacillus rhizovicinus</name>
    <dbReference type="NCBI Taxonomy" id="2704463"/>
    <lineage>
        <taxon>Bacteria</taxon>
        <taxon>Bacillati</taxon>
        <taxon>Bacillota</taxon>
        <taxon>Bacilli</taxon>
        <taxon>Bacillales</taxon>
        <taxon>Paenibacillaceae</taxon>
        <taxon>Paenibacillus</taxon>
    </lineage>
</organism>
<comment type="subcellular location">
    <subcellularLocation>
        <location evidence="1">Cell envelope</location>
    </subcellularLocation>
</comment>
<proteinExistence type="inferred from homology"/>
<reference evidence="5 6" key="1">
    <citation type="submission" date="2020-02" db="EMBL/GenBank/DDBJ databases">
        <title>Paenibacillus sp. nov., isolated from rhizosphere soil of tomato.</title>
        <authorList>
            <person name="Weon H.-Y."/>
            <person name="Lee S.A."/>
        </authorList>
    </citation>
    <scope>NUCLEOTIDE SEQUENCE [LARGE SCALE GENOMIC DNA]</scope>
    <source>
        <strain evidence="5 6">14171R-81</strain>
    </source>
</reference>
<dbReference type="SUPFAM" id="SSF53822">
    <property type="entry name" value="Periplasmic binding protein-like I"/>
    <property type="match status" value="1"/>
</dbReference>